<dbReference type="Proteomes" id="UP000053825">
    <property type="component" value="Unassembled WGS sequence"/>
</dbReference>
<evidence type="ECO:0000313" key="4">
    <source>
        <dbReference type="Proteomes" id="UP000053825"/>
    </source>
</evidence>
<proteinExistence type="predicted"/>
<dbReference type="PANTHER" id="PTHR22028">
    <property type="entry name" value="SFI1 SPINDLE BODY DOMAIN-CONTAINING PROTEIN-RELATED"/>
    <property type="match status" value="1"/>
</dbReference>
<dbReference type="EMBL" id="KQ414613">
    <property type="protein sequence ID" value="KOC69035.1"/>
    <property type="molecule type" value="Genomic_DNA"/>
</dbReference>
<evidence type="ECO:0000256" key="2">
    <source>
        <dbReference type="SAM" id="MobiDB-lite"/>
    </source>
</evidence>
<accession>A0A0L7RDZ8</accession>
<feature type="region of interest" description="Disordered" evidence="2">
    <location>
        <begin position="440"/>
        <end position="461"/>
    </location>
</feature>
<reference evidence="3 4" key="1">
    <citation type="submission" date="2015-07" db="EMBL/GenBank/DDBJ databases">
        <title>The genome of Habropoda laboriosa.</title>
        <authorList>
            <person name="Pan H."/>
            <person name="Kapheim K."/>
        </authorList>
    </citation>
    <scope>NUCLEOTIDE SEQUENCE [LARGE SCALE GENOMIC DNA]</scope>
    <source>
        <strain evidence="3">0110345459</strain>
    </source>
</reference>
<gene>
    <name evidence="3" type="ORF">WH47_09592</name>
</gene>
<dbReference type="PANTHER" id="PTHR22028:SF5">
    <property type="entry name" value="COILED-COIL DOMAIN-CONTAINING PROTEIN 191"/>
    <property type="match status" value="1"/>
</dbReference>
<feature type="compositionally biased region" description="Basic and acidic residues" evidence="2">
    <location>
        <begin position="440"/>
        <end position="459"/>
    </location>
</feature>
<sequence length="680" mass="82127">MNDVTNLMDKMMKVDIFHPSEKLRMLKDEDKTFLDPNIIMDTRHRILRENLSVSPAKASVFAEAKKLLTQEETTQSYMKKQQRFLERELKRFEMELSKSRPKFSKAYTCKRGGNFAPSDDEEFWRTSRKLRNKVDMSFSIKNSLQNISNERTELFRKKTTVTETNESSLKAEVGRSKEEAEWEGIGSIKVTIKDKTNVTTETQRLLLLRKYFDVLKENAREERRFREIRTKIRQSTVSKITRKYFDIWRMRARDARDNAEKRKEEPEVIEERRIEMFINAITERQREMMKSQKSRTKDSCPMVKEWNKPDTRKKSTYCKRIIVESPAQSRLNAQKQIIERQKVKLAEQNRIIEELKLKQMQKDISRANKETVDIAKETLNHFGQKTRRTLIQLMQQNGYRDESFTIPQLASDPPKFLLRVEARAEARRRRVKLAEEIRREKQEEQKRKEEAARMEEEQKKRRLQQEALAEVRRLRKEQERKRQCETEMFQRLNNLADEFYRKYLLRRYIMEPFAMLLEEKKYNMKKAEDHYREKLTRKIFATWRNETEIRCKTRVEIAESFCNGNLTTRMFKEWRQMAKEVNLKHQVAMDFHDMKVLDKYFKRWRITTLELKAKSEEERKLADGIYENKLKARYFGLWKKYLVIAEDIKESEKRKDELRQLVQKVIPDFDPKQRGVALED</sequence>
<dbReference type="InterPro" id="IPR052270">
    <property type="entry name" value="CACF_protein"/>
</dbReference>
<evidence type="ECO:0000313" key="3">
    <source>
        <dbReference type="EMBL" id="KOC69035.1"/>
    </source>
</evidence>
<protein>
    <submittedName>
        <fullName evidence="3">Coiled-coil domain-containing protein KIAA1407</fullName>
    </submittedName>
</protein>
<organism evidence="3 4">
    <name type="scientific">Habropoda laboriosa</name>
    <dbReference type="NCBI Taxonomy" id="597456"/>
    <lineage>
        <taxon>Eukaryota</taxon>
        <taxon>Metazoa</taxon>
        <taxon>Ecdysozoa</taxon>
        <taxon>Arthropoda</taxon>
        <taxon>Hexapoda</taxon>
        <taxon>Insecta</taxon>
        <taxon>Pterygota</taxon>
        <taxon>Neoptera</taxon>
        <taxon>Endopterygota</taxon>
        <taxon>Hymenoptera</taxon>
        <taxon>Apocrita</taxon>
        <taxon>Aculeata</taxon>
        <taxon>Apoidea</taxon>
        <taxon>Anthophila</taxon>
        <taxon>Apidae</taxon>
        <taxon>Habropoda</taxon>
    </lineage>
</organism>
<evidence type="ECO:0000256" key="1">
    <source>
        <dbReference type="SAM" id="Coils"/>
    </source>
</evidence>
<keyword evidence="4" id="KW-1185">Reference proteome</keyword>
<feature type="coiled-coil region" evidence="1">
    <location>
        <begin position="328"/>
        <end position="377"/>
    </location>
</feature>
<dbReference type="OrthoDB" id="6256972at2759"/>
<name>A0A0L7RDZ8_9HYME</name>
<dbReference type="AlphaFoldDB" id="A0A0L7RDZ8"/>
<keyword evidence="1" id="KW-0175">Coiled coil</keyword>